<proteinExistence type="predicted"/>
<feature type="domain" description="CRAL-TRIO" evidence="1">
    <location>
        <begin position="106"/>
        <end position="268"/>
    </location>
</feature>
<sequence length="293" mass="34390">MAAKYEEMMKAKGFLPYCLDTLPDKIIQIAKDELGETNEIRETALKQFRKRILGDKKLKCPTDDEFLIQFLRARKYDVDKAMGLLHNYFNLIASRPEIFGKLDKEKMDKLASSDVINVLPFRDNDGCLLLTVKLDHWDSDDFNIEVLFCTFAAVLFCLASYPANQICGFHVLYDVKNYTFKQMRCVIPKYLTFVTKALKNNLPIRFKSIHIVNEGTVFHYSYPFVRLLLSEKIRSRIHLHGHKKEEIQKYIPKEIIPLEFGGDLINYNDNNWMTKELDKFYDGFLKMMKTFFS</sequence>
<organism evidence="2 3">
    <name type="scientific">Trichonephila clavata</name>
    <name type="common">Joro spider</name>
    <name type="synonym">Nephila clavata</name>
    <dbReference type="NCBI Taxonomy" id="2740835"/>
    <lineage>
        <taxon>Eukaryota</taxon>
        <taxon>Metazoa</taxon>
        <taxon>Ecdysozoa</taxon>
        <taxon>Arthropoda</taxon>
        <taxon>Chelicerata</taxon>
        <taxon>Arachnida</taxon>
        <taxon>Araneae</taxon>
        <taxon>Araneomorphae</taxon>
        <taxon>Entelegynae</taxon>
        <taxon>Araneoidea</taxon>
        <taxon>Nephilidae</taxon>
        <taxon>Trichonephila</taxon>
    </lineage>
</organism>
<gene>
    <name evidence="2" type="primary">TTPAL</name>
    <name evidence="2" type="ORF">TNCT_731071</name>
</gene>
<dbReference type="PRINTS" id="PR00180">
    <property type="entry name" value="CRETINALDHBP"/>
</dbReference>
<reference evidence="2" key="1">
    <citation type="submission" date="2020-07" db="EMBL/GenBank/DDBJ databases">
        <title>Multicomponent nature underlies the extraordinary mechanical properties of spider dragline silk.</title>
        <authorList>
            <person name="Kono N."/>
            <person name="Nakamura H."/>
            <person name="Mori M."/>
            <person name="Yoshida Y."/>
            <person name="Ohtoshi R."/>
            <person name="Malay A.D."/>
            <person name="Moran D.A.P."/>
            <person name="Tomita M."/>
            <person name="Numata K."/>
            <person name="Arakawa K."/>
        </authorList>
    </citation>
    <scope>NUCLEOTIDE SEQUENCE</scope>
</reference>
<dbReference type="GO" id="GO:0016020">
    <property type="term" value="C:membrane"/>
    <property type="evidence" value="ECO:0007669"/>
    <property type="project" value="TreeGrafter"/>
</dbReference>
<evidence type="ECO:0000259" key="1">
    <source>
        <dbReference type="PROSITE" id="PS50191"/>
    </source>
</evidence>
<evidence type="ECO:0000313" key="3">
    <source>
        <dbReference type="Proteomes" id="UP000887116"/>
    </source>
</evidence>
<dbReference type="Pfam" id="PF03765">
    <property type="entry name" value="CRAL_TRIO_N"/>
    <property type="match status" value="1"/>
</dbReference>
<dbReference type="PANTHER" id="PTHR10174:SF130">
    <property type="entry name" value="ALPHA-TOCOPHEROL TRANSFER PROTEIN-LIKE"/>
    <property type="match status" value="1"/>
</dbReference>
<dbReference type="SMART" id="SM00516">
    <property type="entry name" value="SEC14"/>
    <property type="match status" value="1"/>
</dbReference>
<dbReference type="CDD" id="cd00170">
    <property type="entry name" value="SEC14"/>
    <property type="match status" value="1"/>
</dbReference>
<dbReference type="GO" id="GO:1902936">
    <property type="term" value="F:phosphatidylinositol bisphosphate binding"/>
    <property type="evidence" value="ECO:0007669"/>
    <property type="project" value="TreeGrafter"/>
</dbReference>
<accession>A0A8X6JFP4</accession>
<dbReference type="SUPFAM" id="SSF46938">
    <property type="entry name" value="CRAL/TRIO N-terminal domain"/>
    <property type="match status" value="1"/>
</dbReference>
<dbReference type="Gene3D" id="1.10.8.20">
    <property type="entry name" value="N-terminal domain of phosphatidylinositol transfer protein sec14p"/>
    <property type="match status" value="1"/>
</dbReference>
<dbReference type="Pfam" id="PF00650">
    <property type="entry name" value="CRAL_TRIO"/>
    <property type="match status" value="1"/>
</dbReference>
<dbReference type="Gene3D" id="3.40.525.10">
    <property type="entry name" value="CRAL-TRIO lipid binding domain"/>
    <property type="match status" value="1"/>
</dbReference>
<dbReference type="InterPro" id="IPR036273">
    <property type="entry name" value="CRAL/TRIO_N_dom_sf"/>
</dbReference>
<dbReference type="AlphaFoldDB" id="A0A8X6JFP4"/>
<protein>
    <submittedName>
        <fullName evidence="2">Alpha-tocopherol transfer protein-like</fullName>
    </submittedName>
</protein>
<dbReference type="InterPro" id="IPR036865">
    <property type="entry name" value="CRAL-TRIO_dom_sf"/>
</dbReference>
<comment type="caution">
    <text evidence="2">The sequence shown here is derived from an EMBL/GenBank/DDBJ whole genome shotgun (WGS) entry which is preliminary data.</text>
</comment>
<dbReference type="OrthoDB" id="6512350at2759"/>
<dbReference type="SUPFAM" id="SSF52087">
    <property type="entry name" value="CRAL/TRIO domain"/>
    <property type="match status" value="1"/>
</dbReference>
<evidence type="ECO:0000313" key="2">
    <source>
        <dbReference type="EMBL" id="GFR33525.1"/>
    </source>
</evidence>
<keyword evidence="3" id="KW-1185">Reference proteome</keyword>
<dbReference type="Proteomes" id="UP000887116">
    <property type="component" value="Unassembled WGS sequence"/>
</dbReference>
<dbReference type="Gene3D" id="1.20.5.1200">
    <property type="entry name" value="Alpha-tocopherol transfer"/>
    <property type="match status" value="1"/>
</dbReference>
<dbReference type="InterPro" id="IPR001251">
    <property type="entry name" value="CRAL-TRIO_dom"/>
</dbReference>
<dbReference type="PANTHER" id="PTHR10174">
    <property type="entry name" value="ALPHA-TOCOPHEROL TRANSFER PROTEIN-RELATED"/>
    <property type="match status" value="1"/>
</dbReference>
<dbReference type="SMART" id="SM01100">
    <property type="entry name" value="CRAL_TRIO_N"/>
    <property type="match status" value="1"/>
</dbReference>
<dbReference type="InterPro" id="IPR011074">
    <property type="entry name" value="CRAL/TRIO_N_dom"/>
</dbReference>
<dbReference type="EMBL" id="BMAO01019874">
    <property type="protein sequence ID" value="GFR33525.1"/>
    <property type="molecule type" value="Genomic_DNA"/>
</dbReference>
<dbReference type="PROSITE" id="PS50191">
    <property type="entry name" value="CRAL_TRIO"/>
    <property type="match status" value="1"/>
</dbReference>
<name>A0A8X6JFP4_TRICU</name>